<evidence type="ECO:0000313" key="1">
    <source>
        <dbReference type="EMBL" id="SDD09099.1"/>
    </source>
</evidence>
<dbReference type="GO" id="GO:0003677">
    <property type="term" value="F:DNA binding"/>
    <property type="evidence" value="ECO:0007669"/>
    <property type="project" value="UniProtKB-KW"/>
</dbReference>
<dbReference type="InterPro" id="IPR012340">
    <property type="entry name" value="NA-bd_OB-fold"/>
</dbReference>
<proteinExistence type="predicted"/>
<dbReference type="SUPFAM" id="SSF50249">
    <property type="entry name" value="Nucleic acid-binding proteins"/>
    <property type="match status" value="1"/>
</dbReference>
<organism evidence="1 2">
    <name type="scientific">Pedobacter soli</name>
    <dbReference type="NCBI Taxonomy" id="390242"/>
    <lineage>
        <taxon>Bacteria</taxon>
        <taxon>Pseudomonadati</taxon>
        <taxon>Bacteroidota</taxon>
        <taxon>Sphingobacteriia</taxon>
        <taxon>Sphingobacteriales</taxon>
        <taxon>Sphingobacteriaceae</taxon>
        <taxon>Pedobacter</taxon>
    </lineage>
</organism>
<dbReference type="AlphaFoldDB" id="A0A1G6RWY7"/>
<keyword evidence="2" id="KW-1185">Reference proteome</keyword>
<reference evidence="2" key="1">
    <citation type="submission" date="2016-10" db="EMBL/GenBank/DDBJ databases">
        <authorList>
            <person name="Varghese N."/>
            <person name="Submissions S."/>
        </authorList>
    </citation>
    <scope>NUCLEOTIDE SEQUENCE [LARGE SCALE GENOMIC DNA]</scope>
    <source>
        <strain evidence="2">DSM 18609</strain>
    </source>
</reference>
<accession>A0A1G6RWY7</accession>
<sequence length="71" mass="7722">MRKGIVTHIDILLGKGFIEDENQQDISFPLNYTHHSIQTGSIVEFDIALGTDGLFATDVQSIASNEAVMTG</sequence>
<dbReference type="RefSeq" id="WP_090768118.1">
    <property type="nucleotide sequence ID" value="NZ_FMZH01000004.1"/>
</dbReference>
<name>A0A1G6RWY7_9SPHI</name>
<dbReference type="Proteomes" id="UP000199455">
    <property type="component" value="Unassembled WGS sequence"/>
</dbReference>
<gene>
    <name evidence="1" type="ORF">SAMN04488024_10480</name>
</gene>
<keyword evidence="1" id="KW-0238">DNA-binding</keyword>
<dbReference type="Gene3D" id="2.40.50.140">
    <property type="entry name" value="Nucleic acid-binding proteins"/>
    <property type="match status" value="1"/>
</dbReference>
<dbReference type="EMBL" id="FMZH01000004">
    <property type="protein sequence ID" value="SDD09099.1"/>
    <property type="molecule type" value="Genomic_DNA"/>
</dbReference>
<protein>
    <submittedName>
        <fullName evidence="1">'Cold-shock' DNA-binding domain-containing protein</fullName>
    </submittedName>
</protein>
<evidence type="ECO:0000313" key="2">
    <source>
        <dbReference type="Proteomes" id="UP000199455"/>
    </source>
</evidence>